<name>A0ABX8TNV8_9CAUL</name>
<evidence type="ECO:0000313" key="3">
    <source>
        <dbReference type="EMBL" id="QYC11024.1"/>
    </source>
</evidence>
<dbReference type="Proteomes" id="UP000824334">
    <property type="component" value="Chromosome"/>
</dbReference>
<feature type="transmembrane region" description="Helical" evidence="2">
    <location>
        <begin position="15"/>
        <end position="32"/>
    </location>
</feature>
<reference evidence="3 4" key="1">
    <citation type="submission" date="2021-07" db="EMBL/GenBank/DDBJ databases">
        <title>Isolation and characterization of bacteria from a gold mining with a capacity of golden bioaccumulation.</title>
        <authorList>
            <person name="Yang X.J."/>
        </authorList>
    </citation>
    <scope>NUCLEOTIDE SEQUENCE [LARGE SCALE GENOMIC DNA]</scope>
    <source>
        <strain evidence="3 4">Au29</strain>
    </source>
</reference>
<dbReference type="EMBL" id="CP080034">
    <property type="protein sequence ID" value="QYC11024.1"/>
    <property type="molecule type" value="Genomic_DNA"/>
</dbReference>
<gene>
    <name evidence="3" type="ORF">KWG56_03160</name>
</gene>
<dbReference type="RefSeq" id="WP_219353681.1">
    <property type="nucleotide sequence ID" value="NZ_CP080034.1"/>
</dbReference>
<keyword evidence="4" id="KW-1185">Reference proteome</keyword>
<evidence type="ECO:0000313" key="4">
    <source>
        <dbReference type="Proteomes" id="UP000824334"/>
    </source>
</evidence>
<sequence>MPDEVTTSLLTREGIIALLGALGLGGVLSALIQRPSRRAIAASAAKDEATGEAAVIASIASAFTGTTASLREEIERMQDTLNEFRQRVAEAEAEVRAAVAREAVKDRLIADHKVQLDIAHRDVVRLRSERDAANEKTVQQEGEIRQLKAVIEARVRIGDRSD</sequence>
<keyword evidence="1" id="KW-0175">Coiled coil</keyword>
<keyword evidence="2" id="KW-1133">Transmembrane helix</keyword>
<keyword evidence="2" id="KW-0472">Membrane</keyword>
<feature type="coiled-coil region" evidence="1">
    <location>
        <begin position="67"/>
        <end position="136"/>
    </location>
</feature>
<evidence type="ECO:0000256" key="2">
    <source>
        <dbReference type="SAM" id="Phobius"/>
    </source>
</evidence>
<organism evidence="3 4">
    <name type="scientific">Brevundimonas nasdae</name>
    <dbReference type="NCBI Taxonomy" id="172043"/>
    <lineage>
        <taxon>Bacteria</taxon>
        <taxon>Pseudomonadati</taxon>
        <taxon>Pseudomonadota</taxon>
        <taxon>Alphaproteobacteria</taxon>
        <taxon>Caulobacterales</taxon>
        <taxon>Caulobacteraceae</taxon>
        <taxon>Brevundimonas</taxon>
    </lineage>
</organism>
<proteinExistence type="predicted"/>
<accession>A0ABX8TNV8</accession>
<evidence type="ECO:0000256" key="1">
    <source>
        <dbReference type="SAM" id="Coils"/>
    </source>
</evidence>
<evidence type="ECO:0008006" key="5">
    <source>
        <dbReference type="Google" id="ProtNLM"/>
    </source>
</evidence>
<keyword evidence="2" id="KW-0812">Transmembrane</keyword>
<protein>
    <recommendedName>
        <fullName evidence="5">DUF3552 domain-containing protein</fullName>
    </recommendedName>
</protein>
<dbReference type="GeneID" id="94374248"/>